<keyword evidence="4" id="KW-1185">Reference proteome</keyword>
<proteinExistence type="predicted"/>
<dbReference type="Pfam" id="PF09299">
    <property type="entry name" value="Mu-transpos_C"/>
    <property type="match status" value="1"/>
</dbReference>
<comment type="caution">
    <text evidence="3">The sequence shown here is derived from an EMBL/GenBank/DDBJ whole genome shotgun (WGS) entry which is preliminary data.</text>
</comment>
<dbReference type="SUPFAM" id="SSF53098">
    <property type="entry name" value="Ribonuclease H-like"/>
    <property type="match status" value="1"/>
</dbReference>
<feature type="compositionally biased region" description="Basic and acidic residues" evidence="1">
    <location>
        <begin position="675"/>
        <end position="691"/>
    </location>
</feature>
<dbReference type="RefSeq" id="WP_382422594.1">
    <property type="nucleotide sequence ID" value="NZ_JBHSCW010000006.1"/>
</dbReference>
<dbReference type="EMBL" id="JBHSCW010000006">
    <property type="protein sequence ID" value="MFC4352247.1"/>
    <property type="molecule type" value="Genomic_DNA"/>
</dbReference>
<reference evidence="4" key="1">
    <citation type="journal article" date="2019" name="Int. J. Syst. Evol. Microbiol.">
        <title>The Global Catalogue of Microorganisms (GCM) 10K type strain sequencing project: providing services to taxonomists for standard genome sequencing and annotation.</title>
        <authorList>
            <consortium name="The Broad Institute Genomics Platform"/>
            <consortium name="The Broad Institute Genome Sequencing Center for Infectious Disease"/>
            <person name="Wu L."/>
            <person name="Ma J."/>
        </authorList>
    </citation>
    <scope>NUCLEOTIDE SEQUENCE [LARGE SCALE GENOMIC DNA]</scope>
    <source>
        <strain evidence="4">CECT 8472</strain>
    </source>
</reference>
<evidence type="ECO:0000313" key="3">
    <source>
        <dbReference type="EMBL" id="MFC4352247.1"/>
    </source>
</evidence>
<accession>A0ABV8ULW2</accession>
<evidence type="ECO:0000259" key="2">
    <source>
        <dbReference type="PROSITE" id="PS50994"/>
    </source>
</evidence>
<organism evidence="3 4">
    <name type="scientific">Fodinicurvata halophila</name>
    <dbReference type="NCBI Taxonomy" id="1419723"/>
    <lineage>
        <taxon>Bacteria</taxon>
        <taxon>Pseudomonadati</taxon>
        <taxon>Pseudomonadota</taxon>
        <taxon>Alphaproteobacteria</taxon>
        <taxon>Rhodospirillales</taxon>
        <taxon>Rhodovibrionaceae</taxon>
        <taxon>Fodinicurvata</taxon>
    </lineage>
</organism>
<dbReference type="InterPro" id="IPR036397">
    <property type="entry name" value="RNaseH_sf"/>
</dbReference>
<feature type="region of interest" description="Disordered" evidence="1">
    <location>
        <begin position="655"/>
        <end position="691"/>
    </location>
</feature>
<dbReference type="Gene3D" id="3.30.420.10">
    <property type="entry name" value="Ribonuclease H-like superfamily/Ribonuclease H"/>
    <property type="match status" value="1"/>
</dbReference>
<dbReference type="Proteomes" id="UP001595799">
    <property type="component" value="Unassembled WGS sequence"/>
</dbReference>
<protein>
    <submittedName>
        <fullName evidence="3">Mu transposase C-terminal domain-containing protein</fullName>
    </submittedName>
</protein>
<sequence length="708" mass="80562">MITYKIKKGECVKFRKKFLVFQETTSDGCYLFKTKDENINKFLTHKQMEEAYESGNLELDVKFDSDGFYDDSRKINLLDLSEEDKRTTFARLEYCEALKNANIPRSKTYLDLLIRKVARERGDRIERESSDGSSGFTAPSADTLNRWFKEYLDKGIYGLVPATDRRGNRTNKLLADYTKKVGPVYANQVMDELHSEVRTYCKPERPPIKAVRDALCAILLSHNDNLPEDQKLHYPSEPTVTRMLHKLNAREVAKARDGEQAASNKYDPVGVREAPTVPMRIVEADHTTLDVNVLSDDGHNLGRPTMTVLLCRATRMVVGYYIGFAPPGGEAVMCAMRSMVMPKKPILKRLEHLGEFDNAWNAYGKPQELVLDNGPEFHGGALKTACLQLGINLTHCAAGTPKHKGAVERFFGSQNGIIHQIPGTTFSNIQEKGRYDSAENACIYLEELRHLLTKYIVDIYNQTPHRGDGMNLRTPQCAWDEGVREHTVTILRDYSDMDCLLGGYEKRTLSRKGIELFGLRYPPNMRASEVLEENRGLHKPNTETPSMEVQVRYDPADISYVKFLVPGTKEYVTLKCSAPESYTKNLTREVHRQIMSAVRQKGLKTDNFENLIRAKAALMKMISTYSERTATKGLTRLKRMMGEGRDVANITCAEDLKTEHESSSEPTEVNPELTTESHSDSQETDKEFKFPFEEEDEDVYERFVVSKR</sequence>
<evidence type="ECO:0000256" key="1">
    <source>
        <dbReference type="SAM" id="MobiDB-lite"/>
    </source>
</evidence>
<dbReference type="InterPro" id="IPR001584">
    <property type="entry name" value="Integrase_cat-core"/>
</dbReference>
<dbReference type="PROSITE" id="PS50994">
    <property type="entry name" value="INTEGRASE"/>
    <property type="match status" value="1"/>
</dbReference>
<evidence type="ECO:0000313" key="4">
    <source>
        <dbReference type="Proteomes" id="UP001595799"/>
    </source>
</evidence>
<dbReference type="InterPro" id="IPR015378">
    <property type="entry name" value="Transposase-like_Mu_C"/>
</dbReference>
<dbReference type="InterPro" id="IPR012337">
    <property type="entry name" value="RNaseH-like_sf"/>
</dbReference>
<feature type="domain" description="Integrase catalytic" evidence="2">
    <location>
        <begin position="274"/>
        <end position="483"/>
    </location>
</feature>
<gene>
    <name evidence="3" type="ORF">ACFOW6_11920</name>
</gene>
<feature type="compositionally biased region" description="Polar residues" evidence="1">
    <location>
        <begin position="664"/>
        <end position="674"/>
    </location>
</feature>
<name>A0ABV8ULW2_9PROT</name>